<sequence length="120" mass="13555">LAASATRAFGTCSKAFIKLESLESLTTEQKAQYEELALDIFTKYSPKDQRTGKTECTSCETAIPDWCSVCPSCDTKFPTCIVTGRPLMDYQFWMCQTCKHRAYESEISSRQTCPLCHSRI</sequence>
<proteinExistence type="predicted"/>
<keyword evidence="8" id="KW-0966">Cell projection</keyword>
<reference evidence="12" key="3">
    <citation type="submission" date="2015-06" db="UniProtKB">
        <authorList>
            <consortium name="EnsemblMetazoa"/>
        </authorList>
    </citation>
    <scope>IDENTIFICATION</scope>
</reference>
<evidence type="ECO:0000313" key="11">
    <source>
        <dbReference type="EMBL" id="ELU14641.1"/>
    </source>
</evidence>
<dbReference type="EMBL" id="KB294406">
    <property type="protein sequence ID" value="ELU14641.1"/>
    <property type="molecule type" value="Genomic_DNA"/>
</dbReference>
<evidence type="ECO:0000256" key="6">
    <source>
        <dbReference type="ARBA" id="ARBA00023069"/>
    </source>
</evidence>
<dbReference type="PANTHER" id="PTHR14920">
    <property type="entry name" value="OSMOTIC AVOIDANCE ABNORMAL PROTEIN 1/WD REPEAT MEMBRANE PROTEIN"/>
    <property type="match status" value="1"/>
</dbReference>
<evidence type="ECO:0000259" key="9">
    <source>
        <dbReference type="Pfam" id="PF23145"/>
    </source>
</evidence>
<keyword evidence="6" id="KW-0969">Cilium</keyword>
<dbReference type="InterPro" id="IPR057979">
    <property type="entry name" value="TPR_IFT121"/>
</dbReference>
<evidence type="ECO:0000256" key="7">
    <source>
        <dbReference type="ARBA" id="ARBA00023212"/>
    </source>
</evidence>
<protein>
    <submittedName>
        <fullName evidence="11 12">Uncharacterized protein</fullName>
    </submittedName>
</protein>
<feature type="non-terminal residue" evidence="11">
    <location>
        <position position="1"/>
    </location>
</feature>
<keyword evidence="7" id="KW-0206">Cytoskeleton</keyword>
<dbReference type="EnsemblMetazoa" id="CapteT196031">
    <property type="protein sequence ID" value="CapteP196031"/>
    <property type="gene ID" value="CapteG196031"/>
</dbReference>
<dbReference type="InterPro" id="IPR040379">
    <property type="entry name" value="WDR19/dyf-2"/>
</dbReference>
<dbReference type="EMBL" id="AMQN01018473">
    <property type="status" value="NOT_ANNOTATED_CDS"/>
    <property type="molecule type" value="Genomic_DNA"/>
</dbReference>
<reference evidence="13" key="1">
    <citation type="submission" date="2012-12" db="EMBL/GenBank/DDBJ databases">
        <authorList>
            <person name="Hellsten U."/>
            <person name="Grimwood J."/>
            <person name="Chapman J.A."/>
            <person name="Shapiro H."/>
            <person name="Aerts A."/>
            <person name="Otillar R.P."/>
            <person name="Terry A.Y."/>
            <person name="Boore J.L."/>
            <person name="Simakov O."/>
            <person name="Marletaz F."/>
            <person name="Cho S.-J."/>
            <person name="Edsinger-Gonzales E."/>
            <person name="Havlak P."/>
            <person name="Kuo D.-H."/>
            <person name="Larsson T."/>
            <person name="Lv J."/>
            <person name="Arendt D."/>
            <person name="Savage R."/>
            <person name="Osoegawa K."/>
            <person name="de Jong P."/>
            <person name="Lindberg D.R."/>
            <person name="Seaver E.C."/>
            <person name="Weisblat D.A."/>
            <person name="Putnam N.H."/>
            <person name="Grigoriev I.V."/>
            <person name="Rokhsar D.S."/>
        </authorList>
    </citation>
    <scope>NUCLEOTIDE SEQUENCE</scope>
    <source>
        <strain evidence="13">I ESC-2004</strain>
    </source>
</reference>
<reference evidence="11 13" key="2">
    <citation type="journal article" date="2013" name="Nature">
        <title>Insights into bilaterian evolution from three spiralian genomes.</title>
        <authorList>
            <person name="Simakov O."/>
            <person name="Marletaz F."/>
            <person name="Cho S.J."/>
            <person name="Edsinger-Gonzales E."/>
            <person name="Havlak P."/>
            <person name="Hellsten U."/>
            <person name="Kuo D.H."/>
            <person name="Larsson T."/>
            <person name="Lv J."/>
            <person name="Arendt D."/>
            <person name="Savage R."/>
            <person name="Osoegawa K."/>
            <person name="de Jong P."/>
            <person name="Grimwood J."/>
            <person name="Chapman J.A."/>
            <person name="Shapiro H."/>
            <person name="Aerts A."/>
            <person name="Otillar R.P."/>
            <person name="Terry A.Y."/>
            <person name="Boore J.L."/>
            <person name="Grigoriev I.V."/>
            <person name="Lindberg D.R."/>
            <person name="Seaver E.C."/>
            <person name="Weisblat D.A."/>
            <person name="Putnam N.H."/>
            <person name="Rokhsar D.S."/>
        </authorList>
    </citation>
    <scope>NUCLEOTIDE SEQUENCE</scope>
    <source>
        <strain evidence="11 13">I ESC-2004</strain>
    </source>
</reference>
<dbReference type="STRING" id="283909.R7VEC1"/>
<dbReference type="AlphaFoldDB" id="R7VEC1"/>
<dbReference type="OrthoDB" id="10260567at2759"/>
<dbReference type="PANTHER" id="PTHR14920:SF3">
    <property type="entry name" value="WD REPEAT-CONTAINING PROTEIN 35-LIKE PROTEIN"/>
    <property type="match status" value="1"/>
</dbReference>
<organism evidence="11">
    <name type="scientific">Capitella teleta</name>
    <name type="common">Polychaete worm</name>
    <dbReference type="NCBI Taxonomy" id="283909"/>
    <lineage>
        <taxon>Eukaryota</taxon>
        <taxon>Metazoa</taxon>
        <taxon>Spiralia</taxon>
        <taxon>Lophotrochozoa</taxon>
        <taxon>Annelida</taxon>
        <taxon>Polychaeta</taxon>
        <taxon>Sedentaria</taxon>
        <taxon>Scolecida</taxon>
        <taxon>Capitellidae</taxon>
        <taxon>Capitella</taxon>
    </lineage>
</organism>
<keyword evidence="2" id="KW-0963">Cytoplasm</keyword>
<evidence type="ECO:0000256" key="4">
    <source>
        <dbReference type="ARBA" id="ARBA00022737"/>
    </source>
</evidence>
<evidence type="ECO:0000256" key="2">
    <source>
        <dbReference type="ARBA" id="ARBA00022490"/>
    </source>
</evidence>
<dbReference type="Pfam" id="PF23145">
    <property type="entry name" value="Zf_2nd_IFT121"/>
    <property type="match status" value="1"/>
</dbReference>
<gene>
    <name evidence="11" type="ORF">CAPTEDRAFT_196031</name>
</gene>
<evidence type="ECO:0000256" key="3">
    <source>
        <dbReference type="ARBA" id="ARBA00022574"/>
    </source>
</evidence>
<dbReference type="InterPro" id="IPR056170">
    <property type="entry name" value="Znf_IFT121-like"/>
</dbReference>
<keyword evidence="5" id="KW-0970">Cilium biogenesis/degradation</keyword>
<dbReference type="GO" id="GO:0030991">
    <property type="term" value="C:intraciliary transport particle A"/>
    <property type="evidence" value="ECO:0007669"/>
    <property type="project" value="TreeGrafter"/>
</dbReference>
<evidence type="ECO:0000259" key="10">
    <source>
        <dbReference type="Pfam" id="PF25768"/>
    </source>
</evidence>
<evidence type="ECO:0000256" key="5">
    <source>
        <dbReference type="ARBA" id="ARBA00022794"/>
    </source>
</evidence>
<name>R7VEC1_CAPTE</name>
<feature type="domain" description="IFT121-like zinc finger" evidence="9">
    <location>
        <begin position="78"/>
        <end position="119"/>
    </location>
</feature>
<feature type="domain" description="IFT121-like TPR repeats" evidence="10">
    <location>
        <begin position="1"/>
        <end position="48"/>
    </location>
</feature>
<dbReference type="GO" id="GO:0035721">
    <property type="term" value="P:intraciliary retrograde transport"/>
    <property type="evidence" value="ECO:0007669"/>
    <property type="project" value="InterPro"/>
</dbReference>
<evidence type="ECO:0000313" key="13">
    <source>
        <dbReference type="Proteomes" id="UP000014760"/>
    </source>
</evidence>
<dbReference type="Proteomes" id="UP000014760">
    <property type="component" value="Unassembled WGS sequence"/>
</dbReference>
<dbReference type="Pfam" id="PF25768">
    <property type="entry name" value="TPR_IFT121"/>
    <property type="match status" value="1"/>
</dbReference>
<comment type="subcellular location">
    <subcellularLocation>
        <location evidence="1">Cytoplasm</location>
        <location evidence="1">Cytoskeleton</location>
        <location evidence="1">Cilium basal body</location>
    </subcellularLocation>
</comment>
<dbReference type="GO" id="GO:0005929">
    <property type="term" value="C:cilium"/>
    <property type="evidence" value="ECO:0007669"/>
    <property type="project" value="TreeGrafter"/>
</dbReference>
<evidence type="ECO:0000313" key="12">
    <source>
        <dbReference type="EnsemblMetazoa" id="CapteP196031"/>
    </source>
</evidence>
<dbReference type="HOGENOM" id="CLU_136566_0_0_1"/>
<keyword evidence="4" id="KW-0677">Repeat</keyword>
<keyword evidence="3" id="KW-0853">WD repeat</keyword>
<evidence type="ECO:0000256" key="1">
    <source>
        <dbReference type="ARBA" id="ARBA00004120"/>
    </source>
</evidence>
<accession>R7VEC1</accession>
<keyword evidence="13" id="KW-1185">Reference proteome</keyword>
<dbReference type="GO" id="GO:0060271">
    <property type="term" value="P:cilium assembly"/>
    <property type="evidence" value="ECO:0007669"/>
    <property type="project" value="TreeGrafter"/>
</dbReference>
<evidence type="ECO:0000256" key="8">
    <source>
        <dbReference type="ARBA" id="ARBA00023273"/>
    </source>
</evidence>